<accession>A0A0G4K3E5</accession>
<evidence type="ECO:0000313" key="3">
    <source>
        <dbReference type="Proteomes" id="UP000044377"/>
    </source>
</evidence>
<keyword evidence="1" id="KW-0812">Transmembrane</keyword>
<organism evidence="2 3">
    <name type="scientific">Brenneria goodwinii</name>
    <dbReference type="NCBI Taxonomy" id="1109412"/>
    <lineage>
        <taxon>Bacteria</taxon>
        <taxon>Pseudomonadati</taxon>
        <taxon>Pseudomonadota</taxon>
        <taxon>Gammaproteobacteria</taxon>
        <taxon>Enterobacterales</taxon>
        <taxon>Pectobacteriaceae</taxon>
        <taxon>Brenneria</taxon>
    </lineage>
</organism>
<gene>
    <name evidence="2" type="ORF">BN1221_04999c</name>
</gene>
<dbReference type="AlphaFoldDB" id="A0A0G4K3E5"/>
<protein>
    <submittedName>
        <fullName evidence="2">Uncharacterized protein</fullName>
    </submittedName>
</protein>
<dbReference type="STRING" id="1109412.BN1221_04999c"/>
<keyword evidence="3" id="KW-1185">Reference proteome</keyword>
<dbReference type="EMBL" id="CGIG01000001">
    <property type="protein sequence ID" value="CPR21639.1"/>
    <property type="molecule type" value="Genomic_DNA"/>
</dbReference>
<evidence type="ECO:0000256" key="1">
    <source>
        <dbReference type="SAM" id="Phobius"/>
    </source>
</evidence>
<proteinExistence type="predicted"/>
<dbReference type="Proteomes" id="UP000044377">
    <property type="component" value="Unassembled WGS sequence"/>
</dbReference>
<name>A0A0G4K3E5_9GAMM</name>
<reference evidence="3" key="1">
    <citation type="submission" date="2015-01" db="EMBL/GenBank/DDBJ databases">
        <authorList>
            <person name="Paterson Steve"/>
        </authorList>
    </citation>
    <scope>NUCLEOTIDE SEQUENCE [LARGE SCALE GENOMIC DNA]</scope>
    <source>
        <strain evidence="3">OBR1</strain>
    </source>
</reference>
<evidence type="ECO:0000313" key="2">
    <source>
        <dbReference type="EMBL" id="CPR21639.1"/>
    </source>
</evidence>
<keyword evidence="1" id="KW-0472">Membrane</keyword>
<feature type="transmembrane region" description="Helical" evidence="1">
    <location>
        <begin position="12"/>
        <end position="31"/>
    </location>
</feature>
<sequence>MLFSYNKMAYGGFIMLEVMGIYIAYPYLFLYSQEDRVMCG</sequence>
<keyword evidence="1" id="KW-1133">Transmembrane helix</keyword>